<name>A0A5B7GLT9_PORTR</name>
<protein>
    <submittedName>
        <fullName evidence="1">Uncharacterized protein</fullName>
    </submittedName>
</protein>
<organism evidence="1 2">
    <name type="scientific">Portunus trituberculatus</name>
    <name type="common">Swimming crab</name>
    <name type="synonym">Neptunus trituberculatus</name>
    <dbReference type="NCBI Taxonomy" id="210409"/>
    <lineage>
        <taxon>Eukaryota</taxon>
        <taxon>Metazoa</taxon>
        <taxon>Ecdysozoa</taxon>
        <taxon>Arthropoda</taxon>
        <taxon>Crustacea</taxon>
        <taxon>Multicrustacea</taxon>
        <taxon>Malacostraca</taxon>
        <taxon>Eumalacostraca</taxon>
        <taxon>Eucarida</taxon>
        <taxon>Decapoda</taxon>
        <taxon>Pleocyemata</taxon>
        <taxon>Brachyura</taxon>
        <taxon>Eubrachyura</taxon>
        <taxon>Portunoidea</taxon>
        <taxon>Portunidae</taxon>
        <taxon>Portuninae</taxon>
        <taxon>Portunus</taxon>
    </lineage>
</organism>
<sequence>MSGGSCWSSSVRGVLLLPRAAVKCGASRVPAVGGDGPTTGQLSEAVEEVVLMHRHLQERNHLRDEWRSEWISVGEC</sequence>
<gene>
    <name evidence="1" type="ORF">E2C01_052420</name>
</gene>
<keyword evidence="2" id="KW-1185">Reference proteome</keyword>
<dbReference type="Proteomes" id="UP000324222">
    <property type="component" value="Unassembled WGS sequence"/>
</dbReference>
<dbReference type="AlphaFoldDB" id="A0A5B7GLT9"/>
<evidence type="ECO:0000313" key="2">
    <source>
        <dbReference type="Proteomes" id="UP000324222"/>
    </source>
</evidence>
<comment type="caution">
    <text evidence="1">The sequence shown here is derived from an EMBL/GenBank/DDBJ whole genome shotgun (WGS) entry which is preliminary data.</text>
</comment>
<dbReference type="EMBL" id="VSRR010015664">
    <property type="protein sequence ID" value="MPC58415.1"/>
    <property type="molecule type" value="Genomic_DNA"/>
</dbReference>
<proteinExistence type="predicted"/>
<reference evidence="1 2" key="1">
    <citation type="submission" date="2019-05" db="EMBL/GenBank/DDBJ databases">
        <title>Another draft genome of Portunus trituberculatus and its Hox gene families provides insights of decapod evolution.</title>
        <authorList>
            <person name="Jeong J.-H."/>
            <person name="Song I."/>
            <person name="Kim S."/>
            <person name="Choi T."/>
            <person name="Kim D."/>
            <person name="Ryu S."/>
            <person name="Kim W."/>
        </authorList>
    </citation>
    <scope>NUCLEOTIDE SEQUENCE [LARGE SCALE GENOMIC DNA]</scope>
    <source>
        <tissue evidence="1">Muscle</tissue>
    </source>
</reference>
<accession>A0A5B7GLT9</accession>
<evidence type="ECO:0000313" key="1">
    <source>
        <dbReference type="EMBL" id="MPC58415.1"/>
    </source>
</evidence>